<dbReference type="Gene3D" id="1.25.40.10">
    <property type="entry name" value="Tetratricopeptide repeat domain"/>
    <property type="match status" value="2"/>
</dbReference>
<dbReference type="PANTHER" id="PTHR47447">
    <property type="entry name" value="OS03G0856100 PROTEIN"/>
    <property type="match status" value="1"/>
</dbReference>
<accession>A0A6G1I0D7</accession>
<sequence>MKNATLTRTVFDGLGKHLCPSRRLIPLLARTRHWPRRPDTTQWTTTSDVPVRTFHTPPLDTERAPLREAVWDFQQQQGGRNTPAKYSDEGSSHSAPEDLQTLYWKLNVEAAKGNVQGTREIVERLLKQHAEVPNLRLYSALILSQVGPEGSVAWVKAYLEELKAEGLEVDSGLCHDILKVLAVHPDYLLRAEILAYMESKWFAVSDDGHHDIVTGYLRDRQHEMALEKLDAMRSEGIRIQSWLYDVAMYYFSDSGDLDEALRLLKQRVADCDPLISGSMWFYLLNCASTTLHHELAAYIWTLRVQPRYLNPPSATCLGVLNAASRAGNTAIATDIFRVLAERHTIIEPAHYELLSEAYINAGDLRNAVSVLAVMHEARLPVTDLNTRGIYTYLQASPSRPADLFALCQALSKEGTTLPPAALNLCIEAAIHHGALDQALGFYEQFRALVPAGPNTSTFNALLRGCTRVHPPRKDLALQLAAELASMGLRPDGLTYERMLYACLSAPDYGDAVRYYDEMRSQGLVPRPGAYSALVRRLGVEGDKRAWEVLDDAEGVESLLNVERLRMWLAGQMGGKRGWGGG</sequence>
<feature type="repeat" description="PPR" evidence="5">
    <location>
        <begin position="454"/>
        <end position="490"/>
    </location>
</feature>
<protein>
    <recommendedName>
        <fullName evidence="7">Pentatricopeptide repeat-containing protein-mitochondrial domain-containing protein</fullName>
    </recommendedName>
</protein>
<dbReference type="Pfam" id="PF01535">
    <property type="entry name" value="PPR"/>
    <property type="match status" value="1"/>
</dbReference>
<feature type="region of interest" description="Disordered" evidence="6">
    <location>
        <begin position="74"/>
        <end position="95"/>
    </location>
</feature>
<evidence type="ECO:0000256" key="2">
    <source>
        <dbReference type="ARBA" id="ARBA00022737"/>
    </source>
</evidence>
<dbReference type="Proteomes" id="UP000799640">
    <property type="component" value="Unassembled WGS sequence"/>
</dbReference>
<evidence type="ECO:0000256" key="4">
    <source>
        <dbReference type="ARBA" id="ARBA00044511"/>
    </source>
</evidence>
<evidence type="ECO:0000256" key="5">
    <source>
        <dbReference type="PROSITE-ProRule" id="PRU00708"/>
    </source>
</evidence>
<proteinExistence type="inferred from homology"/>
<evidence type="ECO:0000259" key="7">
    <source>
        <dbReference type="Pfam" id="PF23276"/>
    </source>
</evidence>
<evidence type="ECO:0000313" key="9">
    <source>
        <dbReference type="Proteomes" id="UP000799640"/>
    </source>
</evidence>
<dbReference type="AlphaFoldDB" id="A0A6G1I0D7"/>
<dbReference type="Pfam" id="PF13812">
    <property type="entry name" value="PPR_3"/>
    <property type="match status" value="1"/>
</dbReference>
<keyword evidence="9" id="KW-1185">Reference proteome</keyword>
<comment type="subunit">
    <text evidence="4">Binds to mitochondrial small subunit 15S rRNA.</text>
</comment>
<dbReference type="PROSITE" id="PS51375">
    <property type="entry name" value="PPR"/>
    <property type="match status" value="2"/>
</dbReference>
<dbReference type="EMBL" id="ML996692">
    <property type="protein sequence ID" value="KAF2401722.1"/>
    <property type="molecule type" value="Genomic_DNA"/>
</dbReference>
<dbReference type="InterPro" id="IPR011990">
    <property type="entry name" value="TPR-like_helical_dom_sf"/>
</dbReference>
<feature type="repeat" description="PPR" evidence="5">
    <location>
        <begin position="491"/>
        <end position="525"/>
    </location>
</feature>
<name>A0A6G1I0D7_9PEZI</name>
<dbReference type="NCBIfam" id="TIGR00756">
    <property type="entry name" value="PPR"/>
    <property type="match status" value="1"/>
</dbReference>
<dbReference type="InterPro" id="IPR057027">
    <property type="entry name" value="TPR_mt"/>
</dbReference>
<comment type="similarity">
    <text evidence="1">Belongs to the CCM1 family.</text>
</comment>
<reference evidence="8" key="1">
    <citation type="journal article" date="2020" name="Stud. Mycol.">
        <title>101 Dothideomycetes genomes: a test case for predicting lifestyles and emergence of pathogens.</title>
        <authorList>
            <person name="Haridas S."/>
            <person name="Albert R."/>
            <person name="Binder M."/>
            <person name="Bloem J."/>
            <person name="Labutti K."/>
            <person name="Salamov A."/>
            <person name="Andreopoulos B."/>
            <person name="Baker S."/>
            <person name="Barry K."/>
            <person name="Bills G."/>
            <person name="Bluhm B."/>
            <person name="Cannon C."/>
            <person name="Castanera R."/>
            <person name="Culley D."/>
            <person name="Daum C."/>
            <person name="Ezra D."/>
            <person name="Gonzalez J."/>
            <person name="Henrissat B."/>
            <person name="Kuo A."/>
            <person name="Liang C."/>
            <person name="Lipzen A."/>
            <person name="Lutzoni F."/>
            <person name="Magnuson J."/>
            <person name="Mondo S."/>
            <person name="Nolan M."/>
            <person name="Ohm R."/>
            <person name="Pangilinan J."/>
            <person name="Park H.-J."/>
            <person name="Ramirez L."/>
            <person name="Alfaro M."/>
            <person name="Sun H."/>
            <person name="Tritt A."/>
            <person name="Yoshinaga Y."/>
            <person name="Zwiers L.-H."/>
            <person name="Turgeon B."/>
            <person name="Goodwin S."/>
            <person name="Spatafora J."/>
            <person name="Crous P."/>
            <person name="Grigoriev I."/>
        </authorList>
    </citation>
    <scope>NUCLEOTIDE SEQUENCE</scope>
    <source>
        <strain evidence="8">CBS 262.69</strain>
    </source>
</reference>
<organism evidence="8 9">
    <name type="scientific">Trichodelitschia bisporula</name>
    <dbReference type="NCBI Taxonomy" id="703511"/>
    <lineage>
        <taxon>Eukaryota</taxon>
        <taxon>Fungi</taxon>
        <taxon>Dikarya</taxon>
        <taxon>Ascomycota</taxon>
        <taxon>Pezizomycotina</taxon>
        <taxon>Dothideomycetes</taxon>
        <taxon>Dothideomycetes incertae sedis</taxon>
        <taxon>Phaeotrichales</taxon>
        <taxon>Phaeotrichaceae</taxon>
        <taxon>Trichodelitschia</taxon>
    </lineage>
</organism>
<evidence type="ECO:0000256" key="1">
    <source>
        <dbReference type="ARBA" id="ARBA00006192"/>
    </source>
</evidence>
<dbReference type="OrthoDB" id="747253at2759"/>
<dbReference type="InterPro" id="IPR002885">
    <property type="entry name" value="PPR_rpt"/>
</dbReference>
<evidence type="ECO:0000256" key="6">
    <source>
        <dbReference type="SAM" id="MobiDB-lite"/>
    </source>
</evidence>
<gene>
    <name evidence="8" type="ORF">EJ06DRAFT_507871</name>
</gene>
<comment type="function">
    <text evidence="3">Regulates mitochondrial small subunit maturation by controlling 15S rRNA 5'-end processing. Localizes to the 5' precursor of the 15S rRNA in a position that is subsequently occupied by mS47 in the mature yeast mtSSU. Uses structure and sequence-specific RNA recognition, binding to a single-stranded region of the precursor and specifically recognizing bases -6 to -1. The exchange of Ccm1 for mS47 is coupled to the irreversible removal of precursor rRNA that is accompanied by conformational changes of the mitoribosomal proteins uS5m and mS26. These conformational changes signal completion of 5'-end rRNA processing through protection of the mature 5'-end of the 15S rRNA and stabilization of mS47. The removal of the 5' precursor together with the dissociation of Ccm1 may be catalyzed by the 5'-3' exoribonuclease Pet127. Involved in the specific removal of group I introns in mitochondrial encoded transcripts.</text>
</comment>
<dbReference type="Pfam" id="PF23276">
    <property type="entry name" value="TPR_24"/>
    <property type="match status" value="1"/>
</dbReference>
<evidence type="ECO:0000313" key="8">
    <source>
        <dbReference type="EMBL" id="KAF2401722.1"/>
    </source>
</evidence>
<keyword evidence="2" id="KW-0677">Repeat</keyword>
<feature type="domain" description="Pentatricopeptide repeat-containing protein-mitochondrial" evidence="7">
    <location>
        <begin position="314"/>
        <end position="445"/>
    </location>
</feature>
<dbReference type="PANTHER" id="PTHR47447:SF17">
    <property type="entry name" value="OS12G0638900 PROTEIN"/>
    <property type="match status" value="1"/>
</dbReference>
<evidence type="ECO:0000256" key="3">
    <source>
        <dbReference type="ARBA" id="ARBA00044493"/>
    </source>
</evidence>